<keyword evidence="4" id="KW-1185">Reference proteome</keyword>
<comment type="caution">
    <text evidence="3">The sequence shown here is derived from an EMBL/GenBank/DDBJ whole genome shotgun (WGS) entry which is preliminary data.</text>
</comment>
<dbReference type="GO" id="GO:0003677">
    <property type="term" value="F:DNA binding"/>
    <property type="evidence" value="ECO:0007669"/>
    <property type="project" value="InterPro"/>
</dbReference>
<dbReference type="InterPro" id="IPR035451">
    <property type="entry name" value="Ada-like_dom_sf"/>
</dbReference>
<dbReference type="GO" id="GO:0006355">
    <property type="term" value="P:regulation of DNA-templated transcription"/>
    <property type="evidence" value="ECO:0007669"/>
    <property type="project" value="InterPro"/>
</dbReference>
<proteinExistence type="predicted"/>
<dbReference type="AlphaFoldDB" id="A0A150XY68"/>
<organism evidence="3 4">
    <name type="scientific">Roseivirga echinicomitans</name>
    <dbReference type="NCBI Taxonomy" id="296218"/>
    <lineage>
        <taxon>Bacteria</taxon>
        <taxon>Pseudomonadati</taxon>
        <taxon>Bacteroidota</taxon>
        <taxon>Cytophagia</taxon>
        <taxon>Cytophagales</taxon>
        <taxon>Roseivirgaceae</taxon>
        <taxon>Roseivirga</taxon>
    </lineage>
</organism>
<protein>
    <submittedName>
        <fullName evidence="3">Metal-binding protein</fullName>
    </submittedName>
</protein>
<dbReference type="Gene3D" id="3.40.10.10">
    <property type="entry name" value="DNA Methylphosphotriester Repair Domain"/>
    <property type="match status" value="1"/>
</dbReference>
<reference evidence="3 4" key="1">
    <citation type="submission" date="2016-01" db="EMBL/GenBank/DDBJ databases">
        <title>Genome sequencing of Roseivirga echinicomitans KMM 6058.</title>
        <authorList>
            <person name="Selvaratnam C."/>
            <person name="Thevarajoo S."/>
            <person name="Goh K.M."/>
            <person name="Ee R."/>
            <person name="Chan K.-G."/>
            <person name="Chong C.S."/>
        </authorList>
    </citation>
    <scope>NUCLEOTIDE SEQUENCE [LARGE SCALE GENOMIC DNA]</scope>
    <source>
        <strain evidence="3 4">KMM 6058</strain>
    </source>
</reference>
<dbReference type="GO" id="GO:0006281">
    <property type="term" value="P:DNA repair"/>
    <property type="evidence" value="ECO:0007669"/>
    <property type="project" value="InterPro"/>
</dbReference>
<dbReference type="GO" id="GO:0008168">
    <property type="term" value="F:methyltransferase activity"/>
    <property type="evidence" value="ECO:0007669"/>
    <property type="project" value="InterPro"/>
</dbReference>
<evidence type="ECO:0000313" key="3">
    <source>
        <dbReference type="EMBL" id="KYG83545.1"/>
    </source>
</evidence>
<evidence type="ECO:0000313" key="4">
    <source>
        <dbReference type="Proteomes" id="UP000075615"/>
    </source>
</evidence>
<dbReference type="InterPro" id="IPR004026">
    <property type="entry name" value="Ada_DNA_repair_Zn-bd"/>
</dbReference>
<dbReference type="SUPFAM" id="SSF57884">
    <property type="entry name" value="Ada DNA repair protein, N-terminal domain (N-Ada 10)"/>
    <property type="match status" value="1"/>
</dbReference>
<evidence type="ECO:0000259" key="2">
    <source>
        <dbReference type="Pfam" id="PF02805"/>
    </source>
</evidence>
<dbReference type="Proteomes" id="UP000075615">
    <property type="component" value="Unassembled WGS sequence"/>
</dbReference>
<dbReference type="GO" id="GO:0008270">
    <property type="term" value="F:zinc ion binding"/>
    <property type="evidence" value="ECO:0007669"/>
    <property type="project" value="InterPro"/>
</dbReference>
<dbReference type="OrthoDB" id="894286at2"/>
<sequence>MIQHIEISNSELYGKIRQREIRWAGNRKLKIYGTLNCGSGKRMKKENRVFFYSLDEAKLYGFRPCGHCMRT</sequence>
<accession>A0A150XY68</accession>
<dbReference type="RefSeq" id="WP_068410553.1">
    <property type="nucleotide sequence ID" value="NZ_LRDB01000001.1"/>
</dbReference>
<dbReference type="STRING" id="296218.AWN68_01715"/>
<keyword evidence="1" id="KW-0010">Activator</keyword>
<name>A0A150XY68_9BACT</name>
<feature type="domain" description="Ada DNA repair metal-binding" evidence="2">
    <location>
        <begin position="23"/>
        <end position="68"/>
    </location>
</feature>
<gene>
    <name evidence="3" type="ORF">AWN68_01715</name>
</gene>
<dbReference type="Pfam" id="PF02805">
    <property type="entry name" value="Ada_Zn_binding"/>
    <property type="match status" value="1"/>
</dbReference>
<dbReference type="EMBL" id="LRDB01000001">
    <property type="protein sequence ID" value="KYG83545.1"/>
    <property type="molecule type" value="Genomic_DNA"/>
</dbReference>
<evidence type="ECO:0000256" key="1">
    <source>
        <dbReference type="ARBA" id="ARBA00023159"/>
    </source>
</evidence>